<reference evidence="2" key="1">
    <citation type="journal article" date="2019" name="Gigascience">
        <title>De novo genome assembly of the endangered Acer yangbiense, a plant species with extremely small populations endemic to Yunnan Province, China.</title>
        <authorList>
            <person name="Yang J."/>
            <person name="Wariss H.M."/>
            <person name="Tao L."/>
            <person name="Zhang R."/>
            <person name="Yun Q."/>
            <person name="Hollingsworth P."/>
            <person name="Dao Z."/>
            <person name="Luo G."/>
            <person name="Guo H."/>
            <person name="Ma Y."/>
            <person name="Sun W."/>
        </authorList>
    </citation>
    <scope>NUCLEOTIDE SEQUENCE [LARGE SCALE GENOMIC DNA]</scope>
    <source>
        <strain evidence="2">cv. br00</strain>
    </source>
</reference>
<proteinExistence type="predicted"/>
<gene>
    <name evidence="1" type="ORF">DKX38_020555</name>
</gene>
<name>A0A5N5K5Q2_9ROSI</name>
<accession>A0A5N5K5Q2</accession>
<evidence type="ECO:0000313" key="2">
    <source>
        <dbReference type="Proteomes" id="UP000326939"/>
    </source>
</evidence>
<organism evidence="1 2">
    <name type="scientific">Salix brachista</name>
    <dbReference type="NCBI Taxonomy" id="2182728"/>
    <lineage>
        <taxon>Eukaryota</taxon>
        <taxon>Viridiplantae</taxon>
        <taxon>Streptophyta</taxon>
        <taxon>Embryophyta</taxon>
        <taxon>Tracheophyta</taxon>
        <taxon>Spermatophyta</taxon>
        <taxon>Magnoliopsida</taxon>
        <taxon>eudicotyledons</taxon>
        <taxon>Gunneridae</taxon>
        <taxon>Pentapetalae</taxon>
        <taxon>rosids</taxon>
        <taxon>fabids</taxon>
        <taxon>Malpighiales</taxon>
        <taxon>Salicaceae</taxon>
        <taxon>Saliceae</taxon>
        <taxon>Salix</taxon>
    </lineage>
</organism>
<evidence type="ECO:0008006" key="3">
    <source>
        <dbReference type="Google" id="ProtNLM"/>
    </source>
</evidence>
<dbReference type="Proteomes" id="UP000326939">
    <property type="component" value="Chromosome 14"/>
</dbReference>
<dbReference type="EMBL" id="VDCV01000014">
    <property type="protein sequence ID" value="KAB5526708.1"/>
    <property type="molecule type" value="Genomic_DNA"/>
</dbReference>
<sequence length="212" mass="24737">MTIYRTRQWGFDDGNRGETIQELMRLQRKYVDGVKLKRDLVNDVHGKRSAPFAKWESSRAPCADSGGMDFREGKHRRMKMSDSFMPKLIALVTFCIRPFPAFEWWMACSATMLARDIDLKWNSQNYDITEHISEAESMFLTEEQLKEVFKRFEAIEEPVLDREDLEKAFNHFGLFFPRHAANIFDAKKEGCAELTELDDIVDSAVRLGYTVF</sequence>
<comment type="caution">
    <text evidence="1">The sequence shown here is derived from an EMBL/GenBank/DDBJ whole genome shotgun (WGS) entry which is preliminary data.</text>
</comment>
<keyword evidence="2" id="KW-1185">Reference proteome</keyword>
<evidence type="ECO:0000313" key="1">
    <source>
        <dbReference type="EMBL" id="KAB5526708.1"/>
    </source>
</evidence>
<protein>
    <recommendedName>
        <fullName evidence="3">EF-hand domain-containing protein</fullName>
    </recommendedName>
</protein>
<dbReference type="AlphaFoldDB" id="A0A5N5K5Q2"/>